<dbReference type="Proteomes" id="UP000077755">
    <property type="component" value="Chromosome 4"/>
</dbReference>
<dbReference type="OMA" id="WRYMREF"/>
<name>A0A162A779_DAUCS</name>
<dbReference type="Gramene" id="KZM97202">
    <property type="protein sequence ID" value="KZM97202"/>
    <property type="gene ID" value="DCAR_015436"/>
</dbReference>
<sequence>MQDTLAMEQTSSFKGRINKNYSPNDGEKYWDWIHSVDATLGLLRSRPRDASTYRVPTKLRAIKHEAYTPQTVSIGPFHRHKPELRAMEEFKWRYMLAFVDRVVKADVEKTQRKELDGVSSEHSPEILALDKCSTIVTELEEEARAWYAEDINLDKHQLVEMLLVDGCFIVELFLRCKVTDMQTTNDDIRVAPQGQVPFVSLAGNFTMVQTLAHDLMLLENQIPYVILQQLFNILQGSKQTSNDMSLSEYAIWFFNSAPMLHYKFLEIIIPIDDTCTHLLDLLHDACFFSFKKLPSNYYHKNWGFKRCATELLQSGFKIVCGNRLLIVDIAFDEGEIAIPQVIIDKSSDTLFRNLIALEQTSIGRQAITSYVKLMSSLIRSPEDAYLLERAGIIITSDEVEDASSFFKSLCREVFFVDFYFEALCEEVEYYYIPLWRWRRVKGYFSIMWFRWKDSIKDLEREYFRNKWSFIAFFAASFVIILALLQTFYAVRSYYPPYH</sequence>
<evidence type="ECO:0000313" key="2">
    <source>
        <dbReference type="EMBL" id="KZM97202.1"/>
    </source>
</evidence>
<feature type="transmembrane region" description="Helical" evidence="1">
    <location>
        <begin position="467"/>
        <end position="490"/>
    </location>
</feature>
<evidence type="ECO:0000313" key="3">
    <source>
        <dbReference type="EMBL" id="WOG95994.1"/>
    </source>
</evidence>
<dbReference type="EMBL" id="CP093346">
    <property type="protein sequence ID" value="WOG95994.1"/>
    <property type="molecule type" value="Genomic_DNA"/>
</dbReference>
<protein>
    <submittedName>
        <fullName evidence="2">Uncharacterized protein</fullName>
    </submittedName>
</protein>
<keyword evidence="4" id="KW-1185">Reference proteome</keyword>
<keyword evidence="1" id="KW-1133">Transmembrane helix</keyword>
<evidence type="ECO:0000256" key="1">
    <source>
        <dbReference type="SAM" id="Phobius"/>
    </source>
</evidence>
<dbReference type="InterPro" id="IPR004158">
    <property type="entry name" value="DUF247_pln"/>
</dbReference>
<dbReference type="EMBL" id="LNRQ01000004">
    <property type="protein sequence ID" value="KZM97202.1"/>
    <property type="molecule type" value="Genomic_DNA"/>
</dbReference>
<dbReference type="STRING" id="79200.A0A162A779"/>
<evidence type="ECO:0000313" key="4">
    <source>
        <dbReference type="Proteomes" id="UP000077755"/>
    </source>
</evidence>
<dbReference type="Pfam" id="PF03140">
    <property type="entry name" value="DUF247"/>
    <property type="match status" value="1"/>
</dbReference>
<reference evidence="2" key="1">
    <citation type="journal article" date="2016" name="Nat. Genet.">
        <title>A high-quality carrot genome assembly provides new insights into carotenoid accumulation and asterid genome evolution.</title>
        <authorList>
            <person name="Iorizzo M."/>
            <person name="Ellison S."/>
            <person name="Senalik D."/>
            <person name="Zeng P."/>
            <person name="Satapoomin P."/>
            <person name="Huang J."/>
            <person name="Bowman M."/>
            <person name="Iovene M."/>
            <person name="Sanseverino W."/>
            <person name="Cavagnaro P."/>
            <person name="Yildiz M."/>
            <person name="Macko-Podgorni A."/>
            <person name="Moranska E."/>
            <person name="Grzebelus E."/>
            <person name="Grzebelus D."/>
            <person name="Ashrafi H."/>
            <person name="Zheng Z."/>
            <person name="Cheng S."/>
            <person name="Spooner D."/>
            <person name="Van Deynze A."/>
            <person name="Simon P."/>
        </authorList>
    </citation>
    <scope>NUCLEOTIDE SEQUENCE [LARGE SCALE GENOMIC DNA]</scope>
    <source>
        <tissue evidence="2">Leaf</tissue>
    </source>
</reference>
<gene>
    <name evidence="2" type="ORF">DCAR_015436</name>
    <name evidence="3" type="ORF">DCAR_0415324</name>
</gene>
<proteinExistence type="predicted"/>
<dbReference type="PANTHER" id="PTHR31170:SF20">
    <property type="entry name" value="DUF247 DOMAIN PROTEIN"/>
    <property type="match status" value="1"/>
</dbReference>
<keyword evidence="1" id="KW-0812">Transmembrane</keyword>
<dbReference type="AlphaFoldDB" id="A0A162A779"/>
<reference evidence="3" key="2">
    <citation type="submission" date="2022-03" db="EMBL/GenBank/DDBJ databases">
        <title>Draft title - Genomic analysis of global carrot germplasm unveils the trajectory of domestication and the origin of high carotenoid orange carrot.</title>
        <authorList>
            <person name="Iorizzo M."/>
            <person name="Ellison S."/>
            <person name="Senalik D."/>
            <person name="Macko-Podgorni A."/>
            <person name="Grzebelus D."/>
            <person name="Bostan H."/>
            <person name="Rolling W."/>
            <person name="Curaba J."/>
            <person name="Simon P."/>
        </authorList>
    </citation>
    <scope>NUCLEOTIDE SEQUENCE</scope>
    <source>
        <tissue evidence="3">Leaf</tissue>
    </source>
</reference>
<organism evidence="2">
    <name type="scientific">Daucus carota subsp. sativus</name>
    <name type="common">Carrot</name>
    <dbReference type="NCBI Taxonomy" id="79200"/>
    <lineage>
        <taxon>Eukaryota</taxon>
        <taxon>Viridiplantae</taxon>
        <taxon>Streptophyta</taxon>
        <taxon>Embryophyta</taxon>
        <taxon>Tracheophyta</taxon>
        <taxon>Spermatophyta</taxon>
        <taxon>Magnoliopsida</taxon>
        <taxon>eudicotyledons</taxon>
        <taxon>Gunneridae</taxon>
        <taxon>Pentapetalae</taxon>
        <taxon>asterids</taxon>
        <taxon>campanulids</taxon>
        <taxon>Apiales</taxon>
        <taxon>Apiaceae</taxon>
        <taxon>Apioideae</taxon>
        <taxon>Scandiceae</taxon>
        <taxon>Daucinae</taxon>
        <taxon>Daucus</taxon>
        <taxon>Daucus sect. Daucus</taxon>
    </lineage>
</organism>
<accession>A0A162A779</accession>
<dbReference type="PANTHER" id="PTHR31170">
    <property type="entry name" value="BNAC04G53230D PROTEIN"/>
    <property type="match status" value="1"/>
</dbReference>
<keyword evidence="1" id="KW-0472">Membrane</keyword>